<feature type="transmembrane region" description="Helical" evidence="1">
    <location>
        <begin position="12"/>
        <end position="35"/>
    </location>
</feature>
<evidence type="ECO:0000313" key="3">
    <source>
        <dbReference type="Proteomes" id="UP000034224"/>
    </source>
</evidence>
<gene>
    <name evidence="2" type="ORF">UY55_C0001G0259</name>
</gene>
<feature type="transmembrane region" description="Helical" evidence="1">
    <location>
        <begin position="118"/>
        <end position="138"/>
    </location>
</feature>
<evidence type="ECO:0000313" key="2">
    <source>
        <dbReference type="EMBL" id="KKW15505.1"/>
    </source>
</evidence>
<comment type="caution">
    <text evidence="2">The sequence shown here is derived from an EMBL/GenBank/DDBJ whole genome shotgun (WGS) entry which is preliminary data.</text>
</comment>
<evidence type="ECO:0000256" key="1">
    <source>
        <dbReference type="SAM" id="Phobius"/>
    </source>
</evidence>
<accession>A0A0G1WA59</accession>
<keyword evidence="1" id="KW-0812">Transmembrane</keyword>
<keyword evidence="1" id="KW-0472">Membrane</keyword>
<reference evidence="2 3" key="1">
    <citation type="journal article" date="2015" name="Nature">
        <title>rRNA introns, odd ribosomes, and small enigmatic genomes across a large radiation of phyla.</title>
        <authorList>
            <person name="Brown C.T."/>
            <person name="Hug L.A."/>
            <person name="Thomas B.C."/>
            <person name="Sharon I."/>
            <person name="Castelle C.J."/>
            <person name="Singh A."/>
            <person name="Wilkins M.J."/>
            <person name="Williams K.H."/>
            <person name="Banfield J.F."/>
        </authorList>
    </citation>
    <scope>NUCLEOTIDE SEQUENCE [LARGE SCALE GENOMIC DNA]</scope>
</reference>
<feature type="transmembrane region" description="Helical" evidence="1">
    <location>
        <begin position="47"/>
        <end position="69"/>
    </location>
</feature>
<protein>
    <recommendedName>
        <fullName evidence="4">TVP38/TMEM64 family membrane protein</fullName>
    </recommendedName>
</protein>
<proteinExistence type="predicted"/>
<dbReference type="AlphaFoldDB" id="A0A0G1WA59"/>
<organism evidence="2 3">
    <name type="scientific">Candidatus Jorgensenbacteria bacterium GW2011_GWB1_50_10</name>
    <dbReference type="NCBI Taxonomy" id="1618665"/>
    <lineage>
        <taxon>Bacteria</taxon>
        <taxon>Candidatus Joergenseniibacteriota</taxon>
    </lineage>
</organism>
<sequence length="183" mass="19629">MRHSPSKLVRDIGAVITSIVVAILLVQTGAIQTFLNLSESMNILGSFVAGLFFTSVFTTALATVTLGSIAVANNVWLVAIIGALGAAIGDFLIFKFIKEGVAEDTNALMAHSRRWRAILHLRFFRFLLPFLGALIIASPLPDEAGLAMMGIVRFKARFLIPISFISNAVGILIIGLVARGLFS</sequence>
<keyword evidence="1" id="KW-1133">Transmembrane helix</keyword>
<dbReference type="Proteomes" id="UP000034224">
    <property type="component" value="Unassembled WGS sequence"/>
</dbReference>
<name>A0A0G1WA59_9BACT</name>
<dbReference type="EMBL" id="LCQK01000001">
    <property type="protein sequence ID" value="KKW15505.1"/>
    <property type="molecule type" value="Genomic_DNA"/>
</dbReference>
<feature type="transmembrane region" description="Helical" evidence="1">
    <location>
        <begin position="158"/>
        <end position="182"/>
    </location>
</feature>
<evidence type="ECO:0008006" key="4">
    <source>
        <dbReference type="Google" id="ProtNLM"/>
    </source>
</evidence>
<dbReference type="STRING" id="1618665.UY55_C0001G0259"/>
<feature type="transmembrane region" description="Helical" evidence="1">
    <location>
        <begin position="75"/>
        <end position="97"/>
    </location>
</feature>